<dbReference type="KEGG" id="tvd:SG34_031830"/>
<dbReference type="EMBL" id="CP059734">
    <property type="protein sequence ID" value="WDE08514.1"/>
    <property type="molecule type" value="Genomic_DNA"/>
</dbReference>
<dbReference type="SUPFAM" id="SSF75011">
    <property type="entry name" value="3-carboxy-cis,cis-mucoante lactonizing enzyme"/>
    <property type="match status" value="1"/>
</dbReference>
<evidence type="ECO:0000313" key="2">
    <source>
        <dbReference type="Proteomes" id="UP000032352"/>
    </source>
</evidence>
<dbReference type="InterPro" id="IPR019405">
    <property type="entry name" value="Lactonase_7-beta_prop"/>
</dbReference>
<protein>
    <submittedName>
        <fullName evidence="1">Beta-propeller fold lactonase family protein</fullName>
    </submittedName>
</protein>
<dbReference type="RefSeq" id="WP_161797924.1">
    <property type="nucleotide sequence ID" value="NZ_CP059734.1"/>
</dbReference>
<dbReference type="PANTHER" id="PTHR47197">
    <property type="entry name" value="PROTEIN NIRF"/>
    <property type="match status" value="1"/>
</dbReference>
<dbReference type="Pfam" id="PF10282">
    <property type="entry name" value="Lactonase"/>
    <property type="match status" value="2"/>
</dbReference>
<dbReference type="Gene3D" id="2.130.10.10">
    <property type="entry name" value="YVTN repeat-like/Quinoprotein amine dehydrogenase"/>
    <property type="match status" value="3"/>
</dbReference>
<keyword evidence="2" id="KW-1185">Reference proteome</keyword>
<proteinExistence type="predicted"/>
<reference evidence="1 2" key="1">
    <citation type="journal article" date="2015" name="Genome Announc.">
        <title>Draft Genome Sequences of Marine Isolates of Thalassomonas viridans and Thalassomonas actiniarum.</title>
        <authorList>
            <person name="Olonade I."/>
            <person name="van Zyl L.J."/>
            <person name="Trindade M."/>
        </authorList>
    </citation>
    <scope>NUCLEOTIDE SEQUENCE [LARGE SCALE GENOMIC DNA]</scope>
    <source>
        <strain evidence="1 2">XOM25</strain>
    </source>
</reference>
<dbReference type="InterPro" id="IPR015943">
    <property type="entry name" value="WD40/YVTN_repeat-like_dom_sf"/>
</dbReference>
<name>A0AAE9Z9B9_9GAMM</name>
<sequence length="416" mass="44072">MLLFVCSLGNLKIAAAAEPKEAGYSGAEFKLLQILKDGVGGVYGLDNPRAVTVAADNSRVFVVSGDDNALAVFAADKHFTLSQNQVFKNTASGINGLEGASAAALINHGEQVLVTGFYDGALSVFSRRNNRYLLQETISDGLDYKLVFSGASLGDKDSLGLLGAWEVISSNDDKQILVAGYKSDAVSVFDVTADNNIIFNHFVKTGMPAAGGLGNPVSLALSPSNEELFVLGFEKHRLTVFDRDKEGKLSAKQVLQQGVAGVEHFLNPQKIVVSPDGQFLYVACSGSNALVVFRKGPNGRYAFLQAITDSGLGGGLKGAASLALSPDGTRFYAAGEGDTGLLIFETRIGGGLKLLGRLPEENSPIAELRGISSINVSQDGRYLLLTAAKDDALFVFKVMNTKHNRVNVCLKSPNCR</sequence>
<dbReference type="PANTHER" id="PTHR47197:SF3">
    <property type="entry name" value="DIHYDRO-HEME D1 DEHYDROGENASE"/>
    <property type="match status" value="1"/>
</dbReference>
<gene>
    <name evidence="1" type="ORF">SG34_031830</name>
</gene>
<evidence type="ECO:0000313" key="1">
    <source>
        <dbReference type="EMBL" id="WDE08514.1"/>
    </source>
</evidence>
<accession>A0AAE9Z9B9</accession>
<dbReference type="Proteomes" id="UP000032352">
    <property type="component" value="Chromosome pTvir"/>
</dbReference>
<dbReference type="InterPro" id="IPR051200">
    <property type="entry name" value="Host-pathogen_enzymatic-act"/>
</dbReference>
<reference evidence="1 2" key="2">
    <citation type="journal article" date="2022" name="Mar. Drugs">
        <title>Bioassay-Guided Fractionation Leads to the Detection of Cholic Acid Generated by the Rare Thalassomonas sp.</title>
        <authorList>
            <person name="Pheiffer F."/>
            <person name="Schneider Y.K."/>
            <person name="Hansen E.H."/>
            <person name="Andersen J.H."/>
            <person name="Isaksson J."/>
            <person name="Busche T."/>
            <person name="R C."/>
            <person name="Kalinowski J."/>
            <person name="Zyl L.V."/>
            <person name="Trindade M."/>
        </authorList>
    </citation>
    <scope>NUCLEOTIDE SEQUENCE [LARGE SCALE GENOMIC DNA]</scope>
    <source>
        <strain evidence="1 2">XOM25</strain>
    </source>
</reference>
<dbReference type="AlphaFoldDB" id="A0AAE9Z9B9"/>
<organism evidence="1 2">
    <name type="scientific">Thalassomonas viridans</name>
    <dbReference type="NCBI Taxonomy" id="137584"/>
    <lineage>
        <taxon>Bacteria</taxon>
        <taxon>Pseudomonadati</taxon>
        <taxon>Pseudomonadota</taxon>
        <taxon>Gammaproteobacteria</taxon>
        <taxon>Alteromonadales</taxon>
        <taxon>Colwelliaceae</taxon>
        <taxon>Thalassomonas</taxon>
    </lineage>
</organism>